<dbReference type="SMART" id="SM00609">
    <property type="entry name" value="VIT"/>
    <property type="match status" value="1"/>
</dbReference>
<dbReference type="InterPro" id="IPR036465">
    <property type="entry name" value="vWFA_dom_sf"/>
</dbReference>
<dbReference type="Gene3D" id="3.40.50.410">
    <property type="entry name" value="von Willebrand factor, type A domain"/>
    <property type="match status" value="1"/>
</dbReference>
<name>X0TI49_9ZZZZ</name>
<dbReference type="SMART" id="SM00327">
    <property type="entry name" value="VWA"/>
    <property type="match status" value="1"/>
</dbReference>
<sequence length="401" mass="45643">MKNSFQLKTFFLIIFFTLFCLVGANLFADGFIIPKPRPGEKIPPLTVKYHRVNVDIINQVAKTSIDQVFINNHNRDIEGIFIFPLPEKAAISEFSMYIGERKIEGEILDKDQARRIYEDIVRRLKDPALLEYIGRNMFRARVYPIPARGEKRIKLSYTEILKAEQNLVRYIYPLNTERFSFHPIKEVSITAKINSKVPISNIYSSSHKVSIRKEEKGKARVSFEAANIKPDKDFILYYSLSQDDIGLSFMSWEGPEDGYFMLLASPSYVSRKEKIINKNLIFVLDSSGSMSGRKIRQAKEAVRFVINHLDEKDKFSIVDFDDGVDVFASEIVPANSENIKKALFFVDEIEDSGGTNINDALIQALKMIEVGERPSYILFLTDGLPTVGITGTAEILKNIIG</sequence>
<dbReference type="AlphaFoldDB" id="X0TI49"/>
<dbReference type="EMBL" id="BARS01004284">
    <property type="protein sequence ID" value="GAF75775.1"/>
    <property type="molecule type" value="Genomic_DNA"/>
</dbReference>
<dbReference type="SUPFAM" id="SSF53300">
    <property type="entry name" value="vWA-like"/>
    <property type="match status" value="1"/>
</dbReference>
<gene>
    <name evidence="3" type="ORF">S01H1_08340</name>
</gene>
<accession>X0TI49</accession>
<comment type="caution">
    <text evidence="3">The sequence shown here is derived from an EMBL/GenBank/DDBJ whole genome shotgun (WGS) entry which is preliminary data.</text>
</comment>
<feature type="non-terminal residue" evidence="3">
    <location>
        <position position="401"/>
    </location>
</feature>
<evidence type="ECO:0000313" key="3">
    <source>
        <dbReference type="EMBL" id="GAF75775.1"/>
    </source>
</evidence>
<dbReference type="Pfam" id="PF13519">
    <property type="entry name" value="VWA_2"/>
    <property type="match status" value="1"/>
</dbReference>
<dbReference type="InterPro" id="IPR013694">
    <property type="entry name" value="VIT"/>
</dbReference>
<dbReference type="InterPro" id="IPR002035">
    <property type="entry name" value="VWF_A"/>
</dbReference>
<evidence type="ECO:0000259" key="1">
    <source>
        <dbReference type="PROSITE" id="PS50234"/>
    </source>
</evidence>
<feature type="domain" description="VWFA" evidence="1">
    <location>
        <begin position="279"/>
        <end position="401"/>
    </location>
</feature>
<dbReference type="PROSITE" id="PS50234">
    <property type="entry name" value="VWFA"/>
    <property type="match status" value="1"/>
</dbReference>
<evidence type="ECO:0008006" key="4">
    <source>
        <dbReference type="Google" id="ProtNLM"/>
    </source>
</evidence>
<protein>
    <recommendedName>
        <fullName evidence="4">VWA domain-containing protein</fullName>
    </recommendedName>
</protein>
<evidence type="ECO:0000259" key="2">
    <source>
        <dbReference type="PROSITE" id="PS51468"/>
    </source>
</evidence>
<reference evidence="3" key="1">
    <citation type="journal article" date="2014" name="Front. Microbiol.">
        <title>High frequency of phylogenetically diverse reductive dehalogenase-homologous genes in deep subseafloor sedimentary metagenomes.</title>
        <authorList>
            <person name="Kawai M."/>
            <person name="Futagami T."/>
            <person name="Toyoda A."/>
            <person name="Takaki Y."/>
            <person name="Nishi S."/>
            <person name="Hori S."/>
            <person name="Arai W."/>
            <person name="Tsubouchi T."/>
            <person name="Morono Y."/>
            <person name="Uchiyama I."/>
            <person name="Ito T."/>
            <person name="Fujiyama A."/>
            <person name="Inagaki F."/>
            <person name="Takami H."/>
        </authorList>
    </citation>
    <scope>NUCLEOTIDE SEQUENCE</scope>
    <source>
        <strain evidence="3">Expedition CK06-06</strain>
    </source>
</reference>
<dbReference type="Pfam" id="PF08487">
    <property type="entry name" value="VIT"/>
    <property type="match status" value="1"/>
</dbReference>
<dbReference type="PROSITE" id="PS51468">
    <property type="entry name" value="VIT"/>
    <property type="match status" value="1"/>
</dbReference>
<dbReference type="PANTHER" id="PTHR45737:SF6">
    <property type="entry name" value="VON WILLEBRAND FACTOR A DOMAIN-CONTAINING PROTEIN 5A"/>
    <property type="match status" value="1"/>
</dbReference>
<feature type="domain" description="VIT" evidence="2">
    <location>
        <begin position="31"/>
        <end position="159"/>
    </location>
</feature>
<organism evidence="3">
    <name type="scientific">marine sediment metagenome</name>
    <dbReference type="NCBI Taxonomy" id="412755"/>
    <lineage>
        <taxon>unclassified sequences</taxon>
        <taxon>metagenomes</taxon>
        <taxon>ecological metagenomes</taxon>
    </lineage>
</organism>
<proteinExistence type="predicted"/>
<dbReference type="PANTHER" id="PTHR45737">
    <property type="entry name" value="VON WILLEBRAND FACTOR A DOMAIN-CONTAINING PROTEIN 5A"/>
    <property type="match status" value="1"/>
</dbReference>